<comment type="cofactor">
    <cofactor evidence="1 6">
        <name>pyridoxal 5'-phosphate</name>
        <dbReference type="ChEBI" id="CHEBI:597326"/>
    </cofactor>
</comment>
<accession>A0ABX7B724</accession>
<name>A0ABX7B724_9PROT</name>
<dbReference type="Gene3D" id="3.20.10.10">
    <property type="entry name" value="D-amino Acid Aminotransferase, subunit A, domain 2"/>
    <property type="match status" value="1"/>
</dbReference>
<dbReference type="EMBL" id="CP067420">
    <property type="protein sequence ID" value="QQP89163.1"/>
    <property type="molecule type" value="Genomic_DNA"/>
</dbReference>
<protein>
    <recommendedName>
        <fullName evidence="3">Probable branched-chain-amino-acid aminotransferase</fullName>
    </recommendedName>
</protein>
<dbReference type="PROSITE" id="PS00770">
    <property type="entry name" value="AA_TRANSFER_CLASS_4"/>
    <property type="match status" value="1"/>
</dbReference>
<evidence type="ECO:0000256" key="4">
    <source>
        <dbReference type="ARBA" id="ARBA00022898"/>
    </source>
</evidence>
<keyword evidence="7" id="KW-0808">Transferase</keyword>
<sequence>MRVWLNGAVVPAEAARIDPADRGFMLGDGLFETIRVAAGHPRHLDRHLARLAGGAAVLGIPLPMDAPAIAAGIASLLDETGLAEASVRLTLTRGPAPRGLLPPDMPRPTLLATVAPAPPPPAPARAVIARSTCRNELSPLSRLKSLNYLDGILARREAADRGADDALMLNTRGRLAEATVGNVFAVIDGVLVTPPAAEGALPGIARGLAIERLPVIERPVTVEELMRATEIAVTNSLGVRPVATLEDRPLEGRAVASELARVIGFA</sequence>
<evidence type="ECO:0000256" key="5">
    <source>
        <dbReference type="RuleBase" id="RU004106"/>
    </source>
</evidence>
<dbReference type="GO" id="GO:0008483">
    <property type="term" value="F:transaminase activity"/>
    <property type="evidence" value="ECO:0007669"/>
    <property type="project" value="UniProtKB-KW"/>
</dbReference>
<proteinExistence type="inferred from homology"/>
<keyword evidence="4 6" id="KW-0663">Pyridoxal phosphate</keyword>
<dbReference type="PANTHER" id="PTHR42743">
    <property type="entry name" value="AMINO-ACID AMINOTRANSFERASE"/>
    <property type="match status" value="1"/>
</dbReference>
<dbReference type="InterPro" id="IPR001544">
    <property type="entry name" value="Aminotrans_IV"/>
</dbReference>
<dbReference type="InterPro" id="IPR043132">
    <property type="entry name" value="BCAT-like_C"/>
</dbReference>
<dbReference type="Gene3D" id="3.30.470.10">
    <property type="match status" value="1"/>
</dbReference>
<dbReference type="SUPFAM" id="SSF56752">
    <property type="entry name" value="D-aminoacid aminotransferase-like PLP-dependent enzymes"/>
    <property type="match status" value="1"/>
</dbReference>
<dbReference type="InterPro" id="IPR036038">
    <property type="entry name" value="Aminotransferase-like"/>
</dbReference>
<dbReference type="Proteomes" id="UP000595197">
    <property type="component" value="Chromosome"/>
</dbReference>
<reference evidence="7" key="1">
    <citation type="submission" date="2021-02" db="EMBL/GenBank/DDBJ databases">
        <title>Skermanella TT6 skin isolate.</title>
        <authorList>
            <person name="Lee K."/>
            <person name="Ganzorig M."/>
        </authorList>
    </citation>
    <scope>NUCLEOTIDE SEQUENCE</scope>
    <source>
        <strain evidence="7">TT6</strain>
    </source>
</reference>
<dbReference type="Pfam" id="PF01063">
    <property type="entry name" value="Aminotran_4"/>
    <property type="match status" value="1"/>
</dbReference>
<evidence type="ECO:0000256" key="3">
    <source>
        <dbReference type="ARBA" id="ARBA00014472"/>
    </source>
</evidence>
<dbReference type="InterPro" id="IPR018300">
    <property type="entry name" value="Aminotrans_IV_CS"/>
</dbReference>
<gene>
    <name evidence="7" type="ORF">IGS68_24745</name>
</gene>
<comment type="similarity">
    <text evidence="2 5">Belongs to the class-IV pyridoxal-phosphate-dependent aminotransferase family.</text>
</comment>
<dbReference type="RefSeq" id="WP_201075088.1">
    <property type="nucleotide sequence ID" value="NZ_CP067420.1"/>
</dbReference>
<dbReference type="InterPro" id="IPR043131">
    <property type="entry name" value="BCAT-like_N"/>
</dbReference>
<evidence type="ECO:0000256" key="2">
    <source>
        <dbReference type="ARBA" id="ARBA00009320"/>
    </source>
</evidence>
<evidence type="ECO:0000256" key="1">
    <source>
        <dbReference type="ARBA" id="ARBA00001933"/>
    </source>
</evidence>
<dbReference type="PANTHER" id="PTHR42743:SF2">
    <property type="entry name" value="AMINODEOXYCHORISMATE LYASE"/>
    <property type="match status" value="1"/>
</dbReference>
<evidence type="ECO:0000313" key="7">
    <source>
        <dbReference type="EMBL" id="QQP89163.1"/>
    </source>
</evidence>
<evidence type="ECO:0000256" key="6">
    <source>
        <dbReference type="RuleBase" id="RU004516"/>
    </source>
</evidence>
<keyword evidence="7" id="KW-0032">Aminotransferase</keyword>
<dbReference type="InterPro" id="IPR050571">
    <property type="entry name" value="Class-IV_PLP-Dep_Aminotrnsfr"/>
</dbReference>
<keyword evidence="8" id="KW-1185">Reference proteome</keyword>
<evidence type="ECO:0000313" key="8">
    <source>
        <dbReference type="Proteomes" id="UP000595197"/>
    </source>
</evidence>
<organism evidence="7 8">
    <name type="scientific">Skermanella cutis</name>
    <dbReference type="NCBI Taxonomy" id="2775420"/>
    <lineage>
        <taxon>Bacteria</taxon>
        <taxon>Pseudomonadati</taxon>
        <taxon>Pseudomonadota</taxon>
        <taxon>Alphaproteobacteria</taxon>
        <taxon>Rhodospirillales</taxon>
        <taxon>Azospirillaceae</taxon>
        <taxon>Skermanella</taxon>
    </lineage>
</organism>